<evidence type="ECO:0000259" key="1">
    <source>
        <dbReference type="Pfam" id="PF25794"/>
    </source>
</evidence>
<gene>
    <name evidence="2" type="ORF">P3X46_030802</name>
</gene>
<dbReference type="PANTHER" id="PTHR32387">
    <property type="entry name" value="WU:FJ29H11"/>
    <property type="match status" value="1"/>
</dbReference>
<evidence type="ECO:0000313" key="2">
    <source>
        <dbReference type="EMBL" id="KAJ9140120.1"/>
    </source>
</evidence>
<dbReference type="Pfam" id="PF25794">
    <property type="entry name" value="SACS"/>
    <property type="match status" value="1"/>
</dbReference>
<dbReference type="SUPFAM" id="SSF55874">
    <property type="entry name" value="ATPase domain of HSP90 chaperone/DNA topoisomerase II/histidine kinase"/>
    <property type="match status" value="1"/>
</dbReference>
<dbReference type="Gene3D" id="3.30.565.10">
    <property type="entry name" value="Histidine kinase-like ATPase, C-terminal domain"/>
    <property type="match status" value="1"/>
</dbReference>
<keyword evidence="3" id="KW-1185">Reference proteome</keyword>
<name>A0ABQ9KJU6_HEVBR</name>
<dbReference type="InterPro" id="IPR052957">
    <property type="entry name" value="Auxin_embryo_med"/>
</dbReference>
<feature type="domain" description="Sacsin/Nov" evidence="1">
    <location>
        <begin position="41"/>
        <end position="143"/>
    </location>
</feature>
<dbReference type="EMBL" id="JARPOI010000017">
    <property type="protein sequence ID" value="KAJ9140120.1"/>
    <property type="molecule type" value="Genomic_DNA"/>
</dbReference>
<sequence>MATPRDHIEYLRKTWFSIGGETNHLAPMLSNAVEFLSAELYTKDVHFLMEIIQNAEDNDYPEGVDPSLEFVITSRDITAIGAPATLLIFNNENGFSSKNIEAICNVGNSTKKGNRKRGYIGEKGIGFKSVFLISAQPYIFSNGYQIRFNEKPCPQCKLGFIVPEWVEESPSLDDIKQIYGPGSSLPTTVIILPLKPDKMKAVKQQLSSIHPEVLLFLSKIKRLSVREDNEDPGLNTVSAIAITKETNWVTRKNIDAESFTLHLSAEGNGNDSIGECSYYIWKQKFPVRQENRVERRMEVEEWVITLAFPNGERLHRGMNAPGVYAFLPTEMVTNFPFIIQADFILASSRETILLDNVWNQGILNCVPFAFVEALISLVRTTEEAPVFNLARMFEFLPVSSSPYPRLNAVRESIKAKLAEENIVPSESCMEQKIFRRPCEIGRIMPEFWNILNNARDEGVSLLNLSSHGWYVLNSSFDQPVYDQILNFLGVGTVNNEWYAKCIRGSNLVMGVSEETYSGLLIFLAENWQSKFCNTDMLNIPLIKYVGVDGSVRLCSVNESARNRVSLCLSEKIDHASWLIDWNREFRCVAKWFFMPRSTQQALWSFSKLHVVWNWLINHAKLTAYNVFEYANVLCNHVGGDRKLVIAYVHFLYNSFLQGYLSESEVKRFCGCMPLVDNYGSVITKWSVVLVPARVSKWVQLCWANPWVKDGYIELGEDYSYDGCYAGHSTAGNELIAFLKTYLDASDIPLITPPNDGIPTVSGPLTKRNAFLLLDWLQNLKYRGINIPKRFLTCIMEGSWLRITMNGSTGYRPPSQSFLLSSNTMKSGCLDVMQNVSVFVDIPLIDQSFYGDEIFKYTEVLKTIGVMFDYGEACEFVGKHLMSIATSSTLTRSNVISVLNFVKFLREKLLSPDKFICSIKKGSWLRTSRGLRSPVGSVLYDQEWRIAEQISDIPFIDKQYYGEGILRFKEELKLLGVIVGFNGSYHLVGEYLRSPLTCLTAEALLLVLDCMRYSGLAEKLVNACRSTRCLKTNLGYKSPAECFLFDPEWGCLLEIFGGFPLIDGNFYGSRISLYKMELKQLGVKVDIEEAVKVFVPTFKRRASSSSITTENVYSLLSCCRQLNGTGKFPSDLMKCIREERWLKTRLGDYRSPRDCILFGRDWESISPITLLPHIDDSDNGYGMSIHGYKNELKGMGVVVELKHGLKFVVAGLRFPQNPRCITPKNVLSLLGCIRLLLQEGHSFADDFLQKASQKWIKTQAGYRAPDKCCLFGSEWGLYVKQTDGPFIDEEFYGFDIQSYKKELSIVGVIVDSEKGCSLLANHLASHSEFAAIVRIYDFLSVYQWKSEDEATGTIWVPLGSQDELGKGKWADPRECVLYDKDNLFGLQLNVLEKYYDPKLLSFFSRAFDVKSSPSLDDYCKLWKAWERTRSKLTPAECCAFWRWVVKHRNSKMEDTLPDELVKLPVVSGSGEILLFDKRGVFIADDLLLKDLFEKISPRPIFVWYPQPSLPSLPQSKLLDLYRAIGVRTISESVQMKELSLEDSVELKRANPSDILIGKGLVRLILGFLADPSFNMEARRRHEAVQCLFNLTVLETLEPINVSYSLSLYSGEIVNAEVSRKLRWDRESSKLFAQKKDRAGGQKSLIEYATYFSKVIAEGVLWEKEDQICALSELIKLAFLLNFDEAAVQYLMKSKNLQIFMEDETFLSAAFPSG</sequence>
<evidence type="ECO:0000313" key="3">
    <source>
        <dbReference type="Proteomes" id="UP001174677"/>
    </source>
</evidence>
<dbReference type="NCBIfam" id="NF047352">
    <property type="entry name" value="P_loop_sacsin"/>
    <property type="match status" value="1"/>
</dbReference>
<dbReference type="InterPro" id="IPR058210">
    <property type="entry name" value="SACS/Nov_dom"/>
</dbReference>
<dbReference type="Proteomes" id="UP001174677">
    <property type="component" value="Chromosome 17"/>
</dbReference>
<accession>A0ABQ9KJU6</accession>
<dbReference type="PANTHER" id="PTHR32387:SF3">
    <property type="entry name" value="ATP_DNA BINDING PROTEIN"/>
    <property type="match status" value="1"/>
</dbReference>
<protein>
    <recommendedName>
        <fullName evidence="1">Sacsin/Nov domain-containing protein</fullName>
    </recommendedName>
</protein>
<comment type="caution">
    <text evidence="2">The sequence shown here is derived from an EMBL/GenBank/DDBJ whole genome shotgun (WGS) entry which is preliminary data.</text>
</comment>
<proteinExistence type="predicted"/>
<dbReference type="InterPro" id="IPR036890">
    <property type="entry name" value="HATPase_C_sf"/>
</dbReference>
<reference evidence="2" key="1">
    <citation type="journal article" date="2023" name="Plant Biotechnol. J.">
        <title>Chromosome-level wild Hevea brasiliensis genome provides new tools for genomic-assisted breeding and valuable loci to elevate rubber yield.</title>
        <authorList>
            <person name="Cheng H."/>
            <person name="Song X."/>
            <person name="Hu Y."/>
            <person name="Wu T."/>
            <person name="Yang Q."/>
            <person name="An Z."/>
            <person name="Feng S."/>
            <person name="Deng Z."/>
            <person name="Wu W."/>
            <person name="Zeng X."/>
            <person name="Tu M."/>
            <person name="Wang X."/>
            <person name="Huang H."/>
        </authorList>
    </citation>
    <scope>NUCLEOTIDE SEQUENCE</scope>
    <source>
        <strain evidence="2">MT/VB/25A 57/8</strain>
    </source>
</reference>
<organism evidence="2 3">
    <name type="scientific">Hevea brasiliensis</name>
    <name type="common">Para rubber tree</name>
    <name type="synonym">Siphonia brasiliensis</name>
    <dbReference type="NCBI Taxonomy" id="3981"/>
    <lineage>
        <taxon>Eukaryota</taxon>
        <taxon>Viridiplantae</taxon>
        <taxon>Streptophyta</taxon>
        <taxon>Embryophyta</taxon>
        <taxon>Tracheophyta</taxon>
        <taxon>Spermatophyta</taxon>
        <taxon>Magnoliopsida</taxon>
        <taxon>eudicotyledons</taxon>
        <taxon>Gunneridae</taxon>
        <taxon>Pentapetalae</taxon>
        <taxon>rosids</taxon>
        <taxon>fabids</taxon>
        <taxon>Malpighiales</taxon>
        <taxon>Euphorbiaceae</taxon>
        <taxon>Crotonoideae</taxon>
        <taxon>Micrandreae</taxon>
        <taxon>Hevea</taxon>
    </lineage>
</organism>